<dbReference type="PANTHER" id="PTHR47966:SF2">
    <property type="entry name" value="ASPERGILLOPEPSIN-1-RELATED"/>
    <property type="match status" value="1"/>
</dbReference>
<evidence type="ECO:0000256" key="6">
    <source>
        <dbReference type="SAM" id="SignalP"/>
    </source>
</evidence>
<evidence type="ECO:0000256" key="1">
    <source>
        <dbReference type="ARBA" id="ARBA00007447"/>
    </source>
</evidence>
<evidence type="ECO:0000313" key="9">
    <source>
        <dbReference type="Proteomes" id="UP000031186"/>
    </source>
</evidence>
<dbReference type="InterPro" id="IPR033121">
    <property type="entry name" value="PEPTIDASE_A1"/>
</dbReference>
<keyword evidence="6" id="KW-0732">Signal</keyword>
<proteinExistence type="inferred from homology"/>
<protein>
    <submittedName>
        <fullName evidence="8">Aspartic proteinase</fullName>
    </submittedName>
</protein>
<evidence type="ECO:0000313" key="8">
    <source>
        <dbReference type="EMBL" id="KID68094.1"/>
    </source>
</evidence>
<dbReference type="PANTHER" id="PTHR47966">
    <property type="entry name" value="BETA-SITE APP-CLEAVING ENZYME, ISOFORM A-RELATED"/>
    <property type="match status" value="1"/>
</dbReference>
<dbReference type="Proteomes" id="UP000031186">
    <property type="component" value="Unassembled WGS sequence"/>
</dbReference>
<dbReference type="InterPro" id="IPR021109">
    <property type="entry name" value="Peptidase_aspartic_dom_sf"/>
</dbReference>
<dbReference type="VEuPathDB" id="FungiDB:MAN_02950"/>
<dbReference type="Gene3D" id="2.40.70.10">
    <property type="entry name" value="Acid Proteases"/>
    <property type="match status" value="2"/>
</dbReference>
<feature type="active site" evidence="5">
    <location>
        <position position="313"/>
    </location>
</feature>
<sequence>MKTTIAAIVLAILADGAVVRERVDTAPQAPAPGTNGRSFTLNQVQNKDFQGHDGPMSFLRAHFKYAKKLPDYLSKLVEIDPSFRIKFGLGSQADGQIGTVLADPTPLVDTQYAVEIGIGTPPQHIRLNLDTGSSDFWVFSTDTNPSMVDRQVLYDADKSMTSRFLTGESWIIKYGDNASASGFVYTDRVQIGETYVDTQAVQVAVNLTKDLSSDNFVSGILGMANSAANTVRPTPQRTYIHNIKDNLAQPLFTANLQRQAPGSYNFGYIDDSQYKGTITYTPVEPTFPLWMISTTGYRIAKTSHNERINSIVDTGTSLLLLPETVVSSYYAKVKGSSVHPQLGMRLVPCNADLPDFYLTIGSYRGRVPGSYMNYGRISGNSCFGGMQSSGDLPFSVLGDVFLKAQFVVFDYGNARVGFANKKLYE</sequence>
<dbReference type="PRINTS" id="PR00792">
    <property type="entry name" value="PEPSIN"/>
</dbReference>
<dbReference type="OrthoDB" id="2747330at2759"/>
<keyword evidence="4" id="KW-0378">Hydrolase</keyword>
<reference evidence="8 9" key="1">
    <citation type="journal article" date="2014" name="Proc. Natl. Acad. Sci. U.S.A.">
        <title>Trajectory and genomic determinants of fungal-pathogen speciation and host adaptation.</title>
        <authorList>
            <person name="Hu X."/>
            <person name="Xiao G."/>
            <person name="Zheng P."/>
            <person name="Shang Y."/>
            <person name="Su Y."/>
            <person name="Zhang X."/>
            <person name="Liu X."/>
            <person name="Zhan S."/>
            <person name="St Leger R.J."/>
            <person name="Wang C."/>
        </authorList>
    </citation>
    <scope>NUCLEOTIDE SEQUENCE [LARGE SCALE GENOMIC DNA]</scope>
    <source>
        <strain evidence="8 9">ARSEF 549</strain>
    </source>
</reference>
<feature type="non-terminal residue" evidence="8">
    <location>
        <position position="1"/>
    </location>
</feature>
<dbReference type="InterPro" id="IPR001461">
    <property type="entry name" value="Aspartic_peptidase_A1"/>
</dbReference>
<comment type="caution">
    <text evidence="8">The sequence shown here is derived from an EMBL/GenBank/DDBJ whole genome shotgun (WGS) entry which is preliminary data.</text>
</comment>
<feature type="domain" description="Peptidase A1" evidence="7">
    <location>
        <begin position="112"/>
        <end position="419"/>
    </location>
</feature>
<evidence type="ECO:0000256" key="4">
    <source>
        <dbReference type="ARBA" id="ARBA00022801"/>
    </source>
</evidence>
<dbReference type="GO" id="GO:0006508">
    <property type="term" value="P:proteolysis"/>
    <property type="evidence" value="ECO:0007669"/>
    <property type="project" value="UniProtKB-KW"/>
</dbReference>
<dbReference type="PROSITE" id="PS51767">
    <property type="entry name" value="PEPTIDASE_A1"/>
    <property type="match status" value="1"/>
</dbReference>
<evidence type="ECO:0000256" key="3">
    <source>
        <dbReference type="ARBA" id="ARBA00022750"/>
    </source>
</evidence>
<dbReference type="Pfam" id="PF00026">
    <property type="entry name" value="Asp"/>
    <property type="match status" value="1"/>
</dbReference>
<dbReference type="HOGENOM" id="CLU_013253_0_1_1"/>
<accession>A0A0B4GIE9</accession>
<name>A0A0B4GIE9_METAF</name>
<comment type="similarity">
    <text evidence="1">Belongs to the peptidase A1 family.</text>
</comment>
<evidence type="ECO:0000256" key="2">
    <source>
        <dbReference type="ARBA" id="ARBA00022670"/>
    </source>
</evidence>
<keyword evidence="3" id="KW-0064">Aspartyl protease</keyword>
<dbReference type="GO" id="GO:0004190">
    <property type="term" value="F:aspartic-type endopeptidase activity"/>
    <property type="evidence" value="ECO:0007669"/>
    <property type="project" value="UniProtKB-KW"/>
</dbReference>
<dbReference type="SUPFAM" id="SSF50630">
    <property type="entry name" value="Acid proteases"/>
    <property type="match status" value="1"/>
</dbReference>
<organism evidence="8 9">
    <name type="scientific">Metarhizium anisopliae (strain ARSEF 549)</name>
    <dbReference type="NCBI Taxonomy" id="3151832"/>
    <lineage>
        <taxon>Eukaryota</taxon>
        <taxon>Fungi</taxon>
        <taxon>Dikarya</taxon>
        <taxon>Ascomycota</taxon>
        <taxon>Pezizomycotina</taxon>
        <taxon>Sordariomycetes</taxon>
        <taxon>Hypocreomycetidae</taxon>
        <taxon>Hypocreales</taxon>
        <taxon>Clavicipitaceae</taxon>
        <taxon>Metarhizium</taxon>
    </lineage>
</organism>
<gene>
    <name evidence="8" type="ORF">MAN_02950</name>
</gene>
<dbReference type="AlphaFoldDB" id="A0A0B4GIE9"/>
<evidence type="ECO:0000256" key="5">
    <source>
        <dbReference type="PIRSR" id="PIRSR601461-1"/>
    </source>
</evidence>
<keyword evidence="9" id="KW-1185">Reference proteome</keyword>
<evidence type="ECO:0000259" key="7">
    <source>
        <dbReference type="PROSITE" id="PS51767"/>
    </source>
</evidence>
<keyword evidence="2" id="KW-0645">Protease</keyword>
<feature type="chain" id="PRO_5002091812" evidence="6">
    <location>
        <begin position="17"/>
        <end position="425"/>
    </location>
</feature>
<dbReference type="InterPro" id="IPR034163">
    <property type="entry name" value="Aspergillopepsin-like_cat_dom"/>
</dbReference>
<dbReference type="CDD" id="cd06097">
    <property type="entry name" value="Aspergillopepsin_like"/>
    <property type="match status" value="1"/>
</dbReference>
<feature type="active site" evidence="5">
    <location>
        <position position="130"/>
    </location>
</feature>
<feature type="signal peptide" evidence="6">
    <location>
        <begin position="1"/>
        <end position="16"/>
    </location>
</feature>
<dbReference type="EMBL" id="AZNF01000003">
    <property type="protein sequence ID" value="KID68094.1"/>
    <property type="molecule type" value="Genomic_DNA"/>
</dbReference>